<dbReference type="EMBL" id="KQ980581">
    <property type="protein sequence ID" value="KYN15268.1"/>
    <property type="molecule type" value="Genomic_DNA"/>
</dbReference>
<organism evidence="3 4">
    <name type="scientific">Trachymyrmex cornetzi</name>
    <dbReference type="NCBI Taxonomy" id="471704"/>
    <lineage>
        <taxon>Eukaryota</taxon>
        <taxon>Metazoa</taxon>
        <taxon>Ecdysozoa</taxon>
        <taxon>Arthropoda</taxon>
        <taxon>Hexapoda</taxon>
        <taxon>Insecta</taxon>
        <taxon>Pterygota</taxon>
        <taxon>Neoptera</taxon>
        <taxon>Endopterygota</taxon>
        <taxon>Hymenoptera</taxon>
        <taxon>Apocrita</taxon>
        <taxon>Aculeata</taxon>
        <taxon>Formicoidea</taxon>
        <taxon>Formicidae</taxon>
        <taxon>Myrmicinae</taxon>
        <taxon>Trachymyrmex</taxon>
    </lineage>
</organism>
<feature type="compositionally biased region" description="Gly residues" evidence="1">
    <location>
        <begin position="30"/>
        <end position="44"/>
    </location>
</feature>
<evidence type="ECO:0000313" key="4">
    <source>
        <dbReference type="Proteomes" id="UP000078492"/>
    </source>
</evidence>
<dbReference type="GO" id="GO:0008525">
    <property type="term" value="F:phosphatidylcholine transporter activity"/>
    <property type="evidence" value="ECO:0007669"/>
    <property type="project" value="TreeGrafter"/>
</dbReference>
<gene>
    <name evidence="3" type="ORF">ALC57_12316</name>
</gene>
<evidence type="ECO:0000313" key="3">
    <source>
        <dbReference type="EMBL" id="KYN15268.1"/>
    </source>
</evidence>
<keyword evidence="4" id="KW-1185">Reference proteome</keyword>
<dbReference type="GO" id="GO:0035091">
    <property type="term" value="F:phosphatidylinositol binding"/>
    <property type="evidence" value="ECO:0007669"/>
    <property type="project" value="TreeGrafter"/>
</dbReference>
<dbReference type="Gene3D" id="3.30.530.20">
    <property type="match status" value="1"/>
</dbReference>
<dbReference type="PANTHER" id="PTHR10658">
    <property type="entry name" value="PHOSPHATIDYLINOSITOL TRANSFER PROTEIN"/>
    <property type="match status" value="1"/>
</dbReference>
<name>A0A195DQW7_9HYME</name>
<proteinExistence type="predicted"/>
<accession>A0A195DQW7</accession>
<dbReference type="Proteomes" id="UP000078492">
    <property type="component" value="Unassembled WGS sequence"/>
</dbReference>
<dbReference type="InterPro" id="IPR001666">
    <property type="entry name" value="PI_transfer"/>
</dbReference>
<dbReference type="InterPro" id="IPR023393">
    <property type="entry name" value="START-like_dom_sf"/>
</dbReference>
<dbReference type="Pfam" id="PF02121">
    <property type="entry name" value="IP_trans"/>
    <property type="match status" value="1"/>
</dbReference>
<evidence type="ECO:0000259" key="2">
    <source>
        <dbReference type="Pfam" id="PF02121"/>
    </source>
</evidence>
<dbReference type="GO" id="GO:0031210">
    <property type="term" value="F:phosphatidylcholine binding"/>
    <property type="evidence" value="ECO:0007669"/>
    <property type="project" value="TreeGrafter"/>
</dbReference>
<dbReference type="FunFam" id="3.30.530.20:FF:000028">
    <property type="entry name" value="Phosphatidylinositol transfer protein 5"/>
    <property type="match status" value="1"/>
</dbReference>
<sequence>MTSAAKFVRKRQGGGEDIGRSSAMAVMTEGGRGGPKSGGDGMGRGLEARGESVVHYQVAQLYSVAEASKNNTGGGEGIEVLKNEPFTDYPLLGGKYSSGQYTYKIYHLASKVPAFIRILLPKNSLEIHEEAWNAYPYCKTVITNPGYMKDNFVIMIESFHIGDVGNQHNVHELPPDKLKIREIVHIDIANDSIASADYKVDEDPSKFKSQKTGRGPLVGKDWKHNVQPVMTCYKLVTCEFKWFGLQTRIEGFIQKAERRLFTNFHRQVFCWIDGCKDIKVKYGVCELMIEASIASIMNG</sequence>
<dbReference type="PRINTS" id="PR00391">
    <property type="entry name" value="PITRANSFER"/>
</dbReference>
<dbReference type="GO" id="GO:0071944">
    <property type="term" value="C:cell periphery"/>
    <property type="evidence" value="ECO:0007669"/>
    <property type="project" value="UniProtKB-ARBA"/>
</dbReference>
<dbReference type="InterPro" id="IPR055261">
    <property type="entry name" value="PI_transfer_N"/>
</dbReference>
<evidence type="ECO:0000256" key="1">
    <source>
        <dbReference type="SAM" id="MobiDB-lite"/>
    </source>
</evidence>
<dbReference type="PANTHER" id="PTHR10658:SF11">
    <property type="entry name" value="VIBRATOR, ISOFORM B"/>
    <property type="match status" value="1"/>
</dbReference>
<dbReference type="GO" id="GO:0005737">
    <property type="term" value="C:cytoplasm"/>
    <property type="evidence" value="ECO:0007669"/>
    <property type="project" value="UniProtKB-ARBA"/>
</dbReference>
<dbReference type="STRING" id="471704.A0A195DQW7"/>
<reference evidence="3 4" key="1">
    <citation type="submission" date="2015-09" db="EMBL/GenBank/DDBJ databases">
        <title>Trachymyrmex cornetzi WGS genome.</title>
        <authorList>
            <person name="Nygaard S."/>
            <person name="Hu H."/>
            <person name="Boomsma J."/>
            <person name="Zhang G."/>
        </authorList>
    </citation>
    <scope>NUCLEOTIDE SEQUENCE [LARGE SCALE GENOMIC DNA]</scope>
    <source>
        <strain evidence="3">Tcor2-1</strain>
        <tissue evidence="3">Whole body</tissue>
    </source>
</reference>
<dbReference type="AlphaFoldDB" id="A0A195DQW7"/>
<feature type="domain" description="Phosphatidylinositol transfer protein N-terminal" evidence="2">
    <location>
        <begin position="52"/>
        <end position="275"/>
    </location>
</feature>
<feature type="region of interest" description="Disordered" evidence="1">
    <location>
        <begin position="1"/>
        <end position="45"/>
    </location>
</feature>
<protein>
    <submittedName>
        <fullName evidence="3">Phosphatidylinositol transfer protein alpha isoform</fullName>
    </submittedName>
</protein>
<dbReference type="GO" id="GO:0008526">
    <property type="term" value="F:phosphatidylinositol transfer activity"/>
    <property type="evidence" value="ECO:0007669"/>
    <property type="project" value="TreeGrafter"/>
</dbReference>
<dbReference type="SUPFAM" id="SSF55961">
    <property type="entry name" value="Bet v1-like"/>
    <property type="match status" value="1"/>
</dbReference>